<evidence type="ECO:0000313" key="2">
    <source>
        <dbReference type="Proteomes" id="UP000735302"/>
    </source>
</evidence>
<keyword evidence="2" id="KW-1185">Reference proteome</keyword>
<sequence>MQERGTRSSCRIERDTVGLPTTVCRLCGEREESVPHVLSECRELANVGHSGWASISLNDILWHLRAMQQAGDQAPVLTSVGCVNSSEMKVRMSILGATSQHYKV</sequence>
<comment type="caution">
    <text evidence="1">The sequence shown here is derived from an EMBL/GenBank/DDBJ whole genome shotgun (WGS) entry which is preliminary data.</text>
</comment>
<dbReference type="AlphaFoldDB" id="A0AAV4DH22"/>
<dbReference type="Proteomes" id="UP000735302">
    <property type="component" value="Unassembled WGS sequence"/>
</dbReference>
<organism evidence="1 2">
    <name type="scientific">Plakobranchus ocellatus</name>
    <dbReference type="NCBI Taxonomy" id="259542"/>
    <lineage>
        <taxon>Eukaryota</taxon>
        <taxon>Metazoa</taxon>
        <taxon>Spiralia</taxon>
        <taxon>Lophotrochozoa</taxon>
        <taxon>Mollusca</taxon>
        <taxon>Gastropoda</taxon>
        <taxon>Heterobranchia</taxon>
        <taxon>Euthyneura</taxon>
        <taxon>Panpulmonata</taxon>
        <taxon>Sacoglossa</taxon>
        <taxon>Placobranchoidea</taxon>
        <taxon>Plakobranchidae</taxon>
        <taxon>Plakobranchus</taxon>
    </lineage>
</organism>
<proteinExistence type="predicted"/>
<reference evidence="1 2" key="1">
    <citation type="journal article" date="2021" name="Elife">
        <title>Chloroplast acquisition without the gene transfer in kleptoplastic sea slugs, Plakobranchus ocellatus.</title>
        <authorList>
            <person name="Maeda T."/>
            <person name="Takahashi S."/>
            <person name="Yoshida T."/>
            <person name="Shimamura S."/>
            <person name="Takaki Y."/>
            <person name="Nagai Y."/>
            <person name="Toyoda A."/>
            <person name="Suzuki Y."/>
            <person name="Arimoto A."/>
            <person name="Ishii H."/>
            <person name="Satoh N."/>
            <person name="Nishiyama T."/>
            <person name="Hasebe M."/>
            <person name="Maruyama T."/>
            <person name="Minagawa J."/>
            <person name="Obokata J."/>
            <person name="Shigenobu S."/>
        </authorList>
    </citation>
    <scope>NUCLEOTIDE SEQUENCE [LARGE SCALE GENOMIC DNA]</scope>
</reference>
<evidence type="ECO:0000313" key="1">
    <source>
        <dbReference type="EMBL" id="GFO43464.1"/>
    </source>
</evidence>
<name>A0AAV4DH22_9GAST</name>
<gene>
    <name evidence="1" type="ORF">PoB_006996900</name>
</gene>
<protein>
    <recommendedName>
        <fullName evidence="3">Reverse transcriptase zinc-binding domain-containing protein</fullName>
    </recommendedName>
</protein>
<dbReference type="EMBL" id="BLXT01007882">
    <property type="protein sequence ID" value="GFO43464.1"/>
    <property type="molecule type" value="Genomic_DNA"/>
</dbReference>
<accession>A0AAV4DH22</accession>
<evidence type="ECO:0008006" key="3">
    <source>
        <dbReference type="Google" id="ProtNLM"/>
    </source>
</evidence>